<evidence type="ECO:0000313" key="1">
    <source>
        <dbReference type="EMBL" id="STK87140.1"/>
    </source>
</evidence>
<dbReference type="Proteomes" id="UP000255543">
    <property type="component" value="Unassembled WGS sequence"/>
</dbReference>
<name>A0A376ZY94_ECOLX</name>
<dbReference type="Gene3D" id="3.40.50.740">
    <property type="match status" value="1"/>
</dbReference>
<sequence>MACEQPDSGSNHPRNLFVWRSNLLGSSGKGHEYMQKYLLGTESGIQGEELGASDGIKPEEVEWQTAAIEGKLDCW</sequence>
<organism evidence="1 2">
    <name type="scientific">Escherichia coli</name>
    <dbReference type="NCBI Taxonomy" id="562"/>
    <lineage>
        <taxon>Bacteria</taxon>
        <taxon>Pseudomonadati</taxon>
        <taxon>Pseudomonadota</taxon>
        <taxon>Gammaproteobacteria</taxon>
        <taxon>Enterobacterales</taxon>
        <taxon>Enterobacteriaceae</taxon>
        <taxon>Escherichia</taxon>
    </lineage>
</organism>
<keyword evidence="1" id="KW-0560">Oxidoreductase</keyword>
<dbReference type="EC" id="1.7.99.4" evidence="1"/>
<dbReference type="SUPFAM" id="SSF53706">
    <property type="entry name" value="Formate dehydrogenase/DMSO reductase, domains 1-3"/>
    <property type="match status" value="1"/>
</dbReference>
<evidence type="ECO:0000313" key="2">
    <source>
        <dbReference type="Proteomes" id="UP000255543"/>
    </source>
</evidence>
<reference evidence="1 2" key="1">
    <citation type="submission" date="2018-06" db="EMBL/GenBank/DDBJ databases">
        <authorList>
            <consortium name="Pathogen Informatics"/>
            <person name="Doyle S."/>
        </authorList>
    </citation>
    <scope>NUCLEOTIDE SEQUENCE [LARGE SCALE GENOMIC DNA]</scope>
    <source>
        <strain evidence="1 2">NCTC8179</strain>
    </source>
</reference>
<gene>
    <name evidence="1" type="primary">narZ_5</name>
    <name evidence="1" type="ORF">NCTC8179_03501</name>
</gene>
<dbReference type="AlphaFoldDB" id="A0A376ZY94"/>
<proteinExistence type="predicted"/>
<dbReference type="EMBL" id="UGEB01000001">
    <property type="protein sequence ID" value="STK87140.1"/>
    <property type="molecule type" value="Genomic_DNA"/>
</dbReference>
<accession>A0A376ZY94</accession>
<protein>
    <submittedName>
        <fullName evidence="1">Respiratory nitrate reductase 2 alpha chain</fullName>
        <ecNumber evidence="1">1.7.99.4</ecNumber>
    </submittedName>
</protein>
<dbReference type="GO" id="GO:0016491">
    <property type="term" value="F:oxidoreductase activity"/>
    <property type="evidence" value="ECO:0007669"/>
    <property type="project" value="UniProtKB-KW"/>
</dbReference>